<evidence type="ECO:0000256" key="4">
    <source>
        <dbReference type="ARBA" id="ARBA00022960"/>
    </source>
</evidence>
<evidence type="ECO:0000259" key="9">
    <source>
        <dbReference type="Pfam" id="PF00768"/>
    </source>
</evidence>
<feature type="compositionally biased region" description="Low complexity" evidence="8">
    <location>
        <begin position="375"/>
        <end position="391"/>
    </location>
</feature>
<gene>
    <name evidence="10" type="ORF">RND61_25090</name>
</gene>
<dbReference type="InterPro" id="IPR012338">
    <property type="entry name" value="Beta-lactam/transpept-like"/>
</dbReference>
<feature type="compositionally biased region" description="Acidic residues" evidence="8">
    <location>
        <begin position="147"/>
        <end position="156"/>
    </location>
</feature>
<keyword evidence="5" id="KW-0573">Peptidoglycan synthesis</keyword>
<dbReference type="Pfam" id="PF00768">
    <property type="entry name" value="Peptidase_S11"/>
    <property type="match status" value="1"/>
</dbReference>
<feature type="domain" description="Peptidase S11 D-alanyl-D-alanine carboxypeptidase A N-terminal" evidence="9">
    <location>
        <begin position="542"/>
        <end position="749"/>
    </location>
</feature>
<evidence type="ECO:0000256" key="5">
    <source>
        <dbReference type="ARBA" id="ARBA00022984"/>
    </source>
</evidence>
<reference evidence="10 11" key="1">
    <citation type="submission" date="2023-09" db="EMBL/GenBank/DDBJ databases">
        <title>Streptomyces sp. nov.: A antagonism against Alternaria gaisen Producing Streptochlin, Isolated from Tamarix root soil.</title>
        <authorList>
            <person name="Chen Y."/>
        </authorList>
    </citation>
    <scope>NUCLEOTIDE SEQUENCE [LARGE SCALE GENOMIC DNA]</scope>
    <source>
        <strain evidence="10 11">TRM76323</strain>
    </source>
</reference>
<feature type="compositionally biased region" description="Basic and acidic residues" evidence="8">
    <location>
        <begin position="569"/>
        <end position="583"/>
    </location>
</feature>
<evidence type="ECO:0000256" key="1">
    <source>
        <dbReference type="ARBA" id="ARBA00007164"/>
    </source>
</evidence>
<evidence type="ECO:0000313" key="10">
    <source>
        <dbReference type="EMBL" id="MDT9685313.1"/>
    </source>
</evidence>
<dbReference type="Gene3D" id="3.40.710.10">
    <property type="entry name" value="DD-peptidase/beta-lactamase superfamily"/>
    <property type="match status" value="1"/>
</dbReference>
<organism evidence="10 11">
    <name type="scientific">Streptomyces tamarix</name>
    <dbReference type="NCBI Taxonomy" id="3078565"/>
    <lineage>
        <taxon>Bacteria</taxon>
        <taxon>Bacillati</taxon>
        <taxon>Actinomycetota</taxon>
        <taxon>Actinomycetes</taxon>
        <taxon>Kitasatosporales</taxon>
        <taxon>Streptomycetaceae</taxon>
        <taxon>Streptomyces</taxon>
    </lineage>
</organism>
<dbReference type="SUPFAM" id="SSF56601">
    <property type="entry name" value="beta-lactamase/transpeptidase-like"/>
    <property type="match status" value="1"/>
</dbReference>
<sequence length="877" mass="88494">MAGESPDKSEQRRSPGERAAGGRDPRLAVGDATPAGVDQPTAVFKAPKPTAETTEPRPAKPSLIAQRQEAVTAEPVETSEESDPEPATPADGPSTSDEPDGPSSADEAGASDGAGASGVTDASSGEDGASGPSGVTAVPGPSRASGDSDDDSDNDSDGSGAGETPDEDEVEGEGETDPAAEGGRDDAASPVSGARGDAGAPEAAGADAAGKLRTASGTTAGSRAAKASGAGTSDVSEPTRDSGTDAAEEPESGTKPGSRAETESGAKSESKTEAESGAGAKPEAGAEAGSGAKPEAGSGAGPVDQPTAVFKAPGKRDGAAPAVDQPTTALKALPSGAEGKPVDGKPAPKWAAGADGDGERPGTFVPLRSDDVRPAAAATRTAKTGGTASARATATAAATAAAAGTGSRTASAEAADTALDDAEMTAAVTPPSLTEAERTKQQPMPPRPPLDLLAELTNTPPPPDTPVRTLVRRVKIWTPLVVLLLIVFATVQLLRPLPDPSLTLSADATYTFEGGRLKMPWPTEGQGAVEVEGVGVVGTYGPQTPAPTASVAKVMTAYVILRDHPIKDKDSGPKIEIDQKTEDQASNPDWSTAPVEKGQRYTQGELLQLLMVRSANNVAHLLARWDAGSEEAFIKKMNATAEDLGMTGTVYTDASGFDKGTVSTPKDQLKLAKAAMRSDVFREIVDMPNLNLPQIGRQLENGNTILLKDGVNGIKTGTSTPAGGNLLWSANTVVDGEVRRVIGVVMNVKSGVTLSERTKLAVETYSYGLIKAAQDGVVSATAVKKGDVVGYVDDGLGGRTPVVATKDLKPVGWAGLEVELKLTEGKDGKGGVPGAAAEGTVVGELAVGSGEGRVGVPVALQRDLEEPGFGAKLTRIG</sequence>
<protein>
    <submittedName>
        <fullName evidence="10">Serine hydrolase</fullName>
    </submittedName>
</protein>
<dbReference type="PANTHER" id="PTHR21581:SF33">
    <property type="entry name" value="D-ALANYL-D-ALANINE CARBOXYPEPTIDASE DACB"/>
    <property type="match status" value="1"/>
</dbReference>
<dbReference type="PANTHER" id="PTHR21581">
    <property type="entry name" value="D-ALANYL-D-ALANINE CARBOXYPEPTIDASE"/>
    <property type="match status" value="1"/>
</dbReference>
<proteinExistence type="inferred from homology"/>
<feature type="region of interest" description="Disordered" evidence="8">
    <location>
        <begin position="1"/>
        <end position="391"/>
    </location>
</feature>
<name>A0ABU3QRB3_9ACTN</name>
<dbReference type="PRINTS" id="PR00725">
    <property type="entry name" value="DADACBPTASE1"/>
</dbReference>
<dbReference type="EMBL" id="JAWCTQ010000039">
    <property type="protein sequence ID" value="MDT9685313.1"/>
    <property type="molecule type" value="Genomic_DNA"/>
</dbReference>
<feature type="compositionally biased region" description="Acidic residues" evidence="8">
    <location>
        <begin position="164"/>
        <end position="178"/>
    </location>
</feature>
<dbReference type="Proteomes" id="UP001250181">
    <property type="component" value="Unassembled WGS sequence"/>
</dbReference>
<feature type="compositionally biased region" description="Basic and acidic residues" evidence="8">
    <location>
        <begin position="258"/>
        <end position="274"/>
    </location>
</feature>
<accession>A0ABU3QRB3</accession>
<keyword evidence="2" id="KW-0732">Signal</keyword>
<feature type="compositionally biased region" description="Low complexity" evidence="8">
    <location>
        <begin position="193"/>
        <end position="233"/>
    </location>
</feature>
<dbReference type="RefSeq" id="WP_315880357.1">
    <property type="nucleotide sequence ID" value="NZ_JAWCTQ010000039.1"/>
</dbReference>
<evidence type="ECO:0000256" key="7">
    <source>
        <dbReference type="RuleBase" id="RU004016"/>
    </source>
</evidence>
<feature type="region of interest" description="Disordered" evidence="8">
    <location>
        <begin position="569"/>
        <end position="597"/>
    </location>
</feature>
<keyword evidence="11" id="KW-1185">Reference proteome</keyword>
<dbReference type="GO" id="GO:0016787">
    <property type="term" value="F:hydrolase activity"/>
    <property type="evidence" value="ECO:0007669"/>
    <property type="project" value="UniProtKB-KW"/>
</dbReference>
<keyword evidence="3 10" id="KW-0378">Hydrolase</keyword>
<dbReference type="InterPro" id="IPR001967">
    <property type="entry name" value="Peptidase_S11_N"/>
</dbReference>
<dbReference type="InterPro" id="IPR018044">
    <property type="entry name" value="Peptidase_S11"/>
</dbReference>
<comment type="similarity">
    <text evidence="1 7">Belongs to the peptidase S11 family.</text>
</comment>
<feature type="compositionally biased region" description="Low complexity" evidence="8">
    <location>
        <begin position="101"/>
        <end position="125"/>
    </location>
</feature>
<comment type="caution">
    <text evidence="10">The sequence shown here is derived from an EMBL/GenBank/DDBJ whole genome shotgun (WGS) entry which is preliminary data.</text>
</comment>
<feature type="compositionally biased region" description="Low complexity" evidence="8">
    <location>
        <begin position="275"/>
        <end position="297"/>
    </location>
</feature>
<feature type="compositionally biased region" description="Basic and acidic residues" evidence="8">
    <location>
        <begin position="1"/>
        <end position="26"/>
    </location>
</feature>
<evidence type="ECO:0000256" key="3">
    <source>
        <dbReference type="ARBA" id="ARBA00022801"/>
    </source>
</evidence>
<evidence type="ECO:0000256" key="2">
    <source>
        <dbReference type="ARBA" id="ARBA00022729"/>
    </source>
</evidence>
<evidence type="ECO:0000313" key="11">
    <source>
        <dbReference type="Proteomes" id="UP001250181"/>
    </source>
</evidence>
<evidence type="ECO:0000256" key="6">
    <source>
        <dbReference type="ARBA" id="ARBA00023316"/>
    </source>
</evidence>
<keyword evidence="6" id="KW-0961">Cell wall biogenesis/degradation</keyword>
<evidence type="ECO:0000256" key="8">
    <source>
        <dbReference type="SAM" id="MobiDB-lite"/>
    </source>
</evidence>
<feature type="region of interest" description="Disordered" evidence="8">
    <location>
        <begin position="430"/>
        <end position="464"/>
    </location>
</feature>
<keyword evidence="4" id="KW-0133">Cell shape</keyword>